<dbReference type="Pfam" id="PF07883">
    <property type="entry name" value="Cupin_2"/>
    <property type="match status" value="1"/>
</dbReference>
<dbReference type="GO" id="GO:0016853">
    <property type="term" value="F:isomerase activity"/>
    <property type="evidence" value="ECO:0007669"/>
    <property type="project" value="UniProtKB-KW"/>
</dbReference>
<dbReference type="InterPro" id="IPR011051">
    <property type="entry name" value="RmlC_Cupin_sf"/>
</dbReference>
<evidence type="ECO:0000259" key="2">
    <source>
        <dbReference type="Pfam" id="PF07883"/>
    </source>
</evidence>
<name>A0A1G9VZU0_9EURY</name>
<organism evidence="3 4">
    <name type="scientific">Haloarchaeobius iranensis</name>
    <dbReference type="NCBI Taxonomy" id="996166"/>
    <lineage>
        <taxon>Archaea</taxon>
        <taxon>Methanobacteriati</taxon>
        <taxon>Methanobacteriota</taxon>
        <taxon>Stenosarchaea group</taxon>
        <taxon>Halobacteria</taxon>
        <taxon>Halobacteriales</taxon>
        <taxon>Halorubellaceae</taxon>
        <taxon>Haloarchaeobius</taxon>
    </lineage>
</organism>
<evidence type="ECO:0000313" key="3">
    <source>
        <dbReference type="EMBL" id="SDM77325.1"/>
    </source>
</evidence>
<dbReference type="InterPro" id="IPR014710">
    <property type="entry name" value="RmlC-like_jellyroll"/>
</dbReference>
<evidence type="ECO:0000256" key="1">
    <source>
        <dbReference type="ARBA" id="ARBA00022723"/>
    </source>
</evidence>
<dbReference type="EMBL" id="FNIA01000007">
    <property type="protein sequence ID" value="SDM77325.1"/>
    <property type="molecule type" value="Genomic_DNA"/>
</dbReference>
<dbReference type="InterPro" id="IPR013096">
    <property type="entry name" value="Cupin_2"/>
</dbReference>
<feature type="domain" description="Cupin type-2" evidence="2">
    <location>
        <begin position="38"/>
        <end position="108"/>
    </location>
</feature>
<accession>A0A1G9VZU0</accession>
<keyword evidence="4" id="KW-1185">Reference proteome</keyword>
<dbReference type="Gene3D" id="2.60.120.10">
    <property type="entry name" value="Jelly Rolls"/>
    <property type="match status" value="1"/>
</dbReference>
<evidence type="ECO:0000313" key="4">
    <source>
        <dbReference type="Proteomes" id="UP000199370"/>
    </source>
</evidence>
<keyword evidence="3" id="KW-0413">Isomerase</keyword>
<dbReference type="AlphaFoldDB" id="A0A1G9VZU0"/>
<keyword evidence="1" id="KW-0479">Metal-binding</keyword>
<protein>
    <submittedName>
        <fullName evidence="3">Mannose-6-phosphate isomerase, cupin superfamily</fullName>
    </submittedName>
</protein>
<dbReference type="OrthoDB" id="305577at2157"/>
<dbReference type="PANTHER" id="PTHR35848">
    <property type="entry name" value="OXALATE-BINDING PROTEIN"/>
    <property type="match status" value="1"/>
</dbReference>
<dbReference type="InterPro" id="IPR051610">
    <property type="entry name" value="GPI/OXD"/>
</dbReference>
<proteinExistence type="predicted"/>
<dbReference type="STRING" id="996166.SAMN05192554_10768"/>
<reference evidence="3 4" key="1">
    <citation type="submission" date="2016-10" db="EMBL/GenBank/DDBJ databases">
        <authorList>
            <person name="de Groot N.N."/>
        </authorList>
    </citation>
    <scope>NUCLEOTIDE SEQUENCE [LARGE SCALE GENOMIC DNA]</scope>
    <source>
        <strain evidence="4">EB21,IBRC-M 10013,KCTC 4048</strain>
    </source>
</reference>
<dbReference type="RefSeq" id="WP_089732552.1">
    <property type="nucleotide sequence ID" value="NZ_FNIA01000007.1"/>
</dbReference>
<dbReference type="SUPFAM" id="SSF51182">
    <property type="entry name" value="RmlC-like cupins"/>
    <property type="match status" value="1"/>
</dbReference>
<gene>
    <name evidence="3" type="ORF">SAMN05192554_10768</name>
</gene>
<dbReference type="PANTHER" id="PTHR35848:SF9">
    <property type="entry name" value="SLL1358 PROTEIN"/>
    <property type="match status" value="1"/>
</dbReference>
<dbReference type="GO" id="GO:0046872">
    <property type="term" value="F:metal ion binding"/>
    <property type="evidence" value="ECO:0007669"/>
    <property type="project" value="UniProtKB-KW"/>
</dbReference>
<sequence length="112" mass="12084">MSYTKASTDDVDSVVPEEYGGMWFLRDALDAEAVGVTVLELEPGAKGKEHDHEGDGQEEVYVVVAGEVAVDLGDETVHVSEHEAIRLPADQTRQIHNDGDERAQLVLVGATP</sequence>
<dbReference type="Proteomes" id="UP000199370">
    <property type="component" value="Unassembled WGS sequence"/>
</dbReference>